<protein>
    <submittedName>
        <fullName evidence="7">Uncharacterized protein LOC122130976</fullName>
    </submittedName>
</protein>
<keyword evidence="3" id="KW-0804">Transcription</keyword>
<dbReference type="PANTHER" id="PTHR21545:SF10">
    <property type="entry name" value="LIGAND-DEPENDENT NUCLEAR RECEPTOR COREPRESSOR-LIKE PROTEIN"/>
    <property type="match status" value="1"/>
</dbReference>
<feature type="region of interest" description="Disordered" evidence="5">
    <location>
        <begin position="1462"/>
        <end position="1503"/>
    </location>
</feature>
<feature type="compositionally biased region" description="Polar residues" evidence="5">
    <location>
        <begin position="730"/>
        <end position="743"/>
    </location>
</feature>
<feature type="region of interest" description="Disordered" evidence="5">
    <location>
        <begin position="336"/>
        <end position="367"/>
    </location>
</feature>
<organism evidence="6 7">
    <name type="scientific">Clupea harengus</name>
    <name type="common">Atlantic herring</name>
    <dbReference type="NCBI Taxonomy" id="7950"/>
    <lineage>
        <taxon>Eukaryota</taxon>
        <taxon>Metazoa</taxon>
        <taxon>Chordata</taxon>
        <taxon>Craniata</taxon>
        <taxon>Vertebrata</taxon>
        <taxon>Euteleostomi</taxon>
        <taxon>Actinopterygii</taxon>
        <taxon>Neopterygii</taxon>
        <taxon>Teleostei</taxon>
        <taxon>Clupei</taxon>
        <taxon>Clupeiformes</taxon>
        <taxon>Clupeoidei</taxon>
        <taxon>Clupeidae</taxon>
        <taxon>Clupea</taxon>
    </lineage>
</organism>
<feature type="compositionally biased region" description="Basic and acidic residues" evidence="5">
    <location>
        <begin position="999"/>
        <end position="1013"/>
    </location>
</feature>
<feature type="compositionally biased region" description="Polar residues" evidence="5">
    <location>
        <begin position="657"/>
        <end position="674"/>
    </location>
</feature>
<gene>
    <name evidence="7" type="primary">LOC122130976</name>
</gene>
<keyword evidence="6" id="KW-1185">Reference proteome</keyword>
<evidence type="ECO:0000256" key="5">
    <source>
        <dbReference type="SAM" id="MobiDB-lite"/>
    </source>
</evidence>
<dbReference type="KEGG" id="char:122130976"/>
<evidence type="ECO:0000256" key="2">
    <source>
        <dbReference type="ARBA" id="ARBA00023125"/>
    </source>
</evidence>
<dbReference type="OrthoDB" id="9941983at2759"/>
<dbReference type="Pfam" id="PF15090">
    <property type="entry name" value="DUF4553"/>
    <property type="match status" value="1"/>
</dbReference>
<feature type="compositionally biased region" description="Polar residues" evidence="5">
    <location>
        <begin position="179"/>
        <end position="191"/>
    </location>
</feature>
<feature type="compositionally biased region" description="Basic residues" evidence="5">
    <location>
        <begin position="800"/>
        <end position="811"/>
    </location>
</feature>
<evidence type="ECO:0000313" key="7">
    <source>
        <dbReference type="RefSeq" id="XP_042561789.1"/>
    </source>
</evidence>
<evidence type="ECO:0000256" key="4">
    <source>
        <dbReference type="ARBA" id="ARBA00023242"/>
    </source>
</evidence>
<evidence type="ECO:0000256" key="3">
    <source>
        <dbReference type="ARBA" id="ARBA00023163"/>
    </source>
</evidence>
<evidence type="ECO:0000313" key="6">
    <source>
        <dbReference type="Proteomes" id="UP000515152"/>
    </source>
</evidence>
<feature type="region of interest" description="Disordered" evidence="5">
    <location>
        <begin position="535"/>
        <end position="676"/>
    </location>
</feature>
<feature type="compositionally biased region" description="Polar residues" evidence="5">
    <location>
        <begin position="537"/>
        <end position="565"/>
    </location>
</feature>
<keyword evidence="2" id="KW-0238">DNA-binding</keyword>
<dbReference type="GeneID" id="122130976"/>
<feature type="compositionally biased region" description="Basic residues" evidence="5">
    <location>
        <begin position="783"/>
        <end position="792"/>
    </location>
</feature>
<feature type="compositionally biased region" description="Basic and acidic residues" evidence="5">
    <location>
        <begin position="566"/>
        <end position="581"/>
    </location>
</feature>
<feature type="compositionally biased region" description="Basic and acidic residues" evidence="5">
    <location>
        <begin position="441"/>
        <end position="452"/>
    </location>
</feature>
<name>A0A8M1KJ08_CLUHA</name>
<dbReference type="Proteomes" id="UP000515152">
    <property type="component" value="Unplaced"/>
</dbReference>
<feature type="region of interest" description="Disordered" evidence="5">
    <location>
        <begin position="718"/>
        <end position="760"/>
    </location>
</feature>
<dbReference type="GO" id="GO:0003677">
    <property type="term" value="F:DNA binding"/>
    <property type="evidence" value="ECO:0007669"/>
    <property type="project" value="UniProtKB-KW"/>
</dbReference>
<evidence type="ECO:0000256" key="1">
    <source>
        <dbReference type="ARBA" id="ARBA00023015"/>
    </source>
</evidence>
<proteinExistence type="predicted"/>
<sequence>MCNGVSYSYLYSSLKTHEVKVQEVEDMDTSWIKSEDRNTVLDMVLCSLCSYHKRLLHCILKFAHEDYTVSLGTRDSHRRTPSSEPMCCPNGRRACEGGGGSACCLRSCQLTACPVTSVCVCLSNLHGLACPSVTLSCIKKVCASSAVCHSHHETLSCTHPACRDHPCFTHIKTMGSIATQTKHQPASFNTHEGSRSPSPPPLSPMPLETDLKVSESHSLNQALECKLLCIQPPFLEEETNDFSLSVKTDQADVCTDDDKPLQVDLEGELEKPFGDLMDRITEKLKSITPQEEENLILSSSQSPESKDDVHLKEIITTVLHSSNENDYDLDELLQQHESNKSRSPQTRSRSRQETLAAMSISPDQPSVRRQNLQIKMDIARLTPPVCKRRLGMQKNKPQNTQSEPAPLLHSEILFPLSLEVEVPKETDQQMQESPHNNHAPLKPDPDICEHVTESNNYEEEKESPLSEMEFRIQKTGTKQNKNRDKLKCPPIVDTAETTRSRRNIVPPQRFSSYVTEPRQMYFAACFSENIFIRRTPTDPQNVSSTAETINISSQMTDQKLSSKSATEVRLKDKLSSDHVSMDNELTSTARPFNQLQYPSEQKETKHSSPSQTPETEEAASLHLTRPSRKCKTAFNRSPEKQPLTVQKKSPEKDLSTDDNLAMNTGERNTESQKCPSGIHYTSPIKLMFVSPVIGEEGVRYTLKSATVDRSKGEVFDPCEASSWGGPDVVTENTQEMVSQSSSPKPLETERDTNTSPKSGLASDIATLSTLSNTEALNREVTPVKRRPGRPKKLGPQIQKPAKRPIGRPPKHKILDPGGIITTDKEKSMKDKTFGTSCDEEESSSKNLKITVVYGRSRRSRRLVSESQDVQTKHVSEALCFGKPSDDSTKTMFMDGEENNGIDADSLTEMPKEQMEDLNFVRPVKERRGMPHSSSHIKCQKQNGALAIRKPGRPPKVKISGISVTVTTVSPRQRKIHMNREMKDSPPRRRYLLSEYTTPKEPKKINTDKGEQSKETIAVSGQESTEVRAPGLAVRHSVRERKPSIYLLHSVATSRSFSHSNALLRRSRKVLLNKANSETKKHENFKGITKDALSINRKVKTVTNMQDLSQFSAISVDSIFTSNESLKWWPTSASPKTLNEELERRIKLMSSTWVSGVTETNNGDLKPRTSSRANGSKKIPVSAVKTLFERHYDMDKLCAWFMQTTETKPLAIVKNSSARNPYEIMHYPTRVSNRTNLTPSPQAERLRKHVKKFAKIVPKSPKMHQQAQDIMCNRLQAKRLSLQRLLGKTAIGTQNECVEPGETTWGKYRATLHRVRSKFTTKTRWRCHSKTPSDSVTESEVSCVSNIPQPTIDQGPVPPQALDTFLTPLASDEITNPPGTLTKEERISSKAWSPESLKECRVFLKKINSPDNELTAEECNICTVEPCNVLPSRYSTTAEHKEMEKAGTAKGVRARSLSRKLKPRSFQKELQVSTRGVRRGKHKSLSASASPPAKAARQSRSNRGLSTAKWGDFVLGSAK</sequence>
<dbReference type="PANTHER" id="PTHR21545">
    <property type="entry name" value="TRANSCRIPTION FACTOR MLR1/2"/>
    <property type="match status" value="1"/>
</dbReference>
<dbReference type="InterPro" id="IPR028104">
    <property type="entry name" value="DUF4553"/>
</dbReference>
<feature type="region of interest" description="Disordered" evidence="5">
    <location>
        <begin position="779"/>
        <end position="820"/>
    </location>
</feature>
<dbReference type="RefSeq" id="XP_042561789.1">
    <property type="nucleotide sequence ID" value="XM_042705855.1"/>
</dbReference>
<feature type="compositionally biased region" description="Low complexity" evidence="5">
    <location>
        <begin position="1484"/>
        <end position="1500"/>
    </location>
</feature>
<keyword evidence="4" id="KW-0539">Nucleus</keyword>
<feature type="region of interest" description="Disordered" evidence="5">
    <location>
        <begin position="999"/>
        <end position="1023"/>
    </location>
</feature>
<feature type="region of interest" description="Disordered" evidence="5">
    <location>
        <begin position="424"/>
        <end position="467"/>
    </location>
</feature>
<feature type="compositionally biased region" description="Polar residues" evidence="5">
    <location>
        <begin position="583"/>
        <end position="599"/>
    </location>
</feature>
<feature type="region of interest" description="Disordered" evidence="5">
    <location>
        <begin position="179"/>
        <end position="207"/>
    </location>
</feature>
<dbReference type="GO" id="GO:0006357">
    <property type="term" value="P:regulation of transcription by RNA polymerase II"/>
    <property type="evidence" value="ECO:0007669"/>
    <property type="project" value="TreeGrafter"/>
</dbReference>
<dbReference type="GO" id="GO:0005634">
    <property type="term" value="C:nucleus"/>
    <property type="evidence" value="ECO:0007669"/>
    <property type="project" value="TreeGrafter"/>
</dbReference>
<reference evidence="7" key="1">
    <citation type="submission" date="2025-08" db="UniProtKB">
        <authorList>
            <consortium name="RefSeq"/>
        </authorList>
    </citation>
    <scope>IDENTIFICATION</scope>
</reference>
<accession>A0A8M1KJ08</accession>
<keyword evidence="1" id="KW-0805">Transcription regulation</keyword>